<comment type="subcellular location">
    <subcellularLocation>
        <location evidence="1">Cell membrane</location>
        <topology evidence="1">Single-pass type I membrane protein</topology>
    </subcellularLocation>
</comment>
<feature type="chain" id="PRO_5041669250" description="non-specific serine/threonine protein kinase" evidence="24">
    <location>
        <begin position="25"/>
        <end position="1014"/>
    </location>
</feature>
<name>A0AA88RMI0_9ASTE</name>
<feature type="domain" description="Protein kinase" evidence="25">
    <location>
        <begin position="700"/>
        <end position="1003"/>
    </location>
</feature>
<dbReference type="GO" id="GO:0051707">
    <property type="term" value="P:response to other organism"/>
    <property type="evidence" value="ECO:0007669"/>
    <property type="project" value="UniProtKB-ARBA"/>
</dbReference>
<dbReference type="Proteomes" id="UP001187471">
    <property type="component" value="Unassembled WGS sequence"/>
</dbReference>
<evidence type="ECO:0000256" key="9">
    <source>
        <dbReference type="ARBA" id="ARBA00022679"/>
    </source>
</evidence>
<dbReference type="SUPFAM" id="SSF52058">
    <property type="entry name" value="L domain-like"/>
    <property type="match status" value="2"/>
</dbReference>
<dbReference type="SMART" id="SM00369">
    <property type="entry name" value="LRR_TYP"/>
    <property type="match status" value="10"/>
</dbReference>
<dbReference type="InterPro" id="IPR011009">
    <property type="entry name" value="Kinase-like_dom_sf"/>
</dbReference>
<sequence length="1014" mass="110461">MGFPYLVILLLVLPISGIGRFVFAESITPDLATDREALISFKSQLSTEPPSVLSTWNQTLSPCNWTRVKCDMYGQRVVELDLSGLGLIGSISPHIGNLSFLRSLQLQNNRFTGILPNQLGNLYRLTVFNASSNSIEGVLPPNISRCTELRIVDLMRNEISGEIPKELNHLINLQVLNLGRNRFLGSIPPSLGNLSSLDVLNLGTNTLGGMIPPDLGRLGNLKHLDLTINSLTGVVPPSIYNMSSLVSLALASNNLWGSIPTNVGVTLPNLLVFNFCFNNFTGTIPGSLHNLTKIQIIRMANNSLHGTVPPGLANLPVLEMYNIGFNKIVSSGTNGLSFLTSLTNSTRLDFLAIDGNLLEGVIPDSIGNLSKILTTLYMGGNNISGRIPASIGQLRGLELLDLSGNALFGEIPVEVGQLEKLQELGLASNHFSGHIPNSLGYLQSLNMIDLSWNELAGTIPTTFGNFNKLLSMDLSNNMLNGSIPKEVLNLPSLSTFLNLSKNFLDGPLPQEIGMLQSVATINLSENLLSGNIPDSIGNCKSLEEFFASKNKLNGPIPASLGEVKGLETLDVSLNQLSGSLPRALEDLEALQLLNLSFNNLEGELPKGGVFTNLSYKVHLEGNTKLCLRLACQNHRNHSVRSSFVRIVVPTAAATLAVCLAFALFLYMRKSKEMIIRPSESLKRHHPMVTYDELRLATENFSQQNLIGWGSFGSVYRGYLKEGIAIAVKVLDVQRTGSWKGFSAECAALRHSKHRNLLKLITSCSSIDSKNMEFLALVYEFMSNGSLEDWVKGNGREQNGIGWSIMDRLNVAIDVACALNYLHHECETPVVHCDLKPSNILLDEDMTAKVGDFGLARLLMERTEGRESVTSTNALKGSIGYIPPEYGMGAKPSTAGDVYSYGIVLLELFTGKSPTHESFVAGLSLKNWVQQAFPANIEQVLDPELLLKMGDSCHYDQLISTETQLDCLITVMGVGLSCSSDSPDGRMIMKDVVRKLKSAKDSFLKPDLTINKGIY</sequence>
<dbReference type="FunFam" id="3.80.10.10:FF:000317">
    <property type="entry name" value="Inactive leucine-rich repeat receptor-like protein kinase"/>
    <property type="match status" value="1"/>
</dbReference>
<evidence type="ECO:0000256" key="6">
    <source>
        <dbReference type="ARBA" id="ARBA00022527"/>
    </source>
</evidence>
<evidence type="ECO:0000256" key="14">
    <source>
        <dbReference type="ARBA" id="ARBA00022777"/>
    </source>
</evidence>
<dbReference type="FunFam" id="1.10.510.10:FF:000358">
    <property type="entry name" value="Putative leucine-rich repeat receptor-like serine/threonine-protein kinase"/>
    <property type="match status" value="1"/>
</dbReference>
<evidence type="ECO:0000313" key="26">
    <source>
        <dbReference type="EMBL" id="KAK2985656.1"/>
    </source>
</evidence>
<dbReference type="FunFam" id="3.80.10.10:FF:000275">
    <property type="entry name" value="Leucine-rich repeat receptor-like protein kinase"/>
    <property type="match status" value="1"/>
</dbReference>
<keyword evidence="15 22" id="KW-0067">ATP-binding</keyword>
<evidence type="ECO:0000256" key="10">
    <source>
        <dbReference type="ARBA" id="ARBA00022692"/>
    </source>
</evidence>
<evidence type="ECO:0000256" key="12">
    <source>
        <dbReference type="ARBA" id="ARBA00022737"/>
    </source>
</evidence>
<dbReference type="Gene3D" id="3.80.10.10">
    <property type="entry name" value="Ribonuclease Inhibitor"/>
    <property type="match status" value="4"/>
</dbReference>
<feature type="transmembrane region" description="Helical" evidence="23">
    <location>
        <begin position="643"/>
        <end position="666"/>
    </location>
</feature>
<evidence type="ECO:0000256" key="3">
    <source>
        <dbReference type="ARBA" id="ARBA00009592"/>
    </source>
</evidence>
<evidence type="ECO:0000256" key="18">
    <source>
        <dbReference type="ARBA" id="ARBA00023170"/>
    </source>
</evidence>
<keyword evidence="19" id="KW-0325">Glycoprotein</keyword>
<feature type="signal peptide" evidence="24">
    <location>
        <begin position="1"/>
        <end position="24"/>
    </location>
</feature>
<keyword evidence="16 23" id="KW-1133">Transmembrane helix</keyword>
<evidence type="ECO:0000256" key="21">
    <source>
        <dbReference type="ARBA" id="ARBA00048679"/>
    </source>
</evidence>
<keyword evidence="13 22" id="KW-0547">Nucleotide-binding</keyword>
<evidence type="ECO:0000256" key="22">
    <source>
        <dbReference type="PROSITE-ProRule" id="PRU10141"/>
    </source>
</evidence>
<dbReference type="PANTHER" id="PTHR48053">
    <property type="entry name" value="LEUCINE RICH REPEAT FAMILY PROTEIN, EXPRESSED"/>
    <property type="match status" value="1"/>
</dbReference>
<feature type="binding site" evidence="22">
    <location>
        <position position="728"/>
    </location>
    <ligand>
        <name>ATP</name>
        <dbReference type="ChEBI" id="CHEBI:30616"/>
    </ligand>
</feature>
<evidence type="ECO:0000256" key="4">
    <source>
        <dbReference type="ARBA" id="ARBA00012513"/>
    </source>
</evidence>
<dbReference type="EC" id="2.7.11.1" evidence="4"/>
<dbReference type="FunFam" id="3.80.10.10:FF:000470">
    <property type="entry name" value="LRR receptor-like serine/threonine-protein kinase RPK2"/>
    <property type="match status" value="1"/>
</dbReference>
<comment type="similarity">
    <text evidence="3">Belongs to the RLP family.</text>
</comment>
<dbReference type="InterPro" id="IPR032675">
    <property type="entry name" value="LRR_dom_sf"/>
</dbReference>
<evidence type="ECO:0000256" key="19">
    <source>
        <dbReference type="ARBA" id="ARBA00023180"/>
    </source>
</evidence>
<dbReference type="InterPro" id="IPR017441">
    <property type="entry name" value="Protein_kinase_ATP_BS"/>
</dbReference>
<evidence type="ECO:0000256" key="2">
    <source>
        <dbReference type="ARBA" id="ARBA00008684"/>
    </source>
</evidence>
<dbReference type="SUPFAM" id="SSF56112">
    <property type="entry name" value="Protein kinase-like (PK-like)"/>
    <property type="match status" value="1"/>
</dbReference>
<dbReference type="Gene3D" id="1.10.510.10">
    <property type="entry name" value="Transferase(Phosphotransferase) domain 1"/>
    <property type="match status" value="1"/>
</dbReference>
<dbReference type="CDD" id="cd14066">
    <property type="entry name" value="STKc_IRAK"/>
    <property type="match status" value="1"/>
</dbReference>
<dbReference type="InterPro" id="IPR051716">
    <property type="entry name" value="Plant_RL_S/T_kinase"/>
</dbReference>
<evidence type="ECO:0000256" key="24">
    <source>
        <dbReference type="SAM" id="SignalP"/>
    </source>
</evidence>
<dbReference type="PROSITE" id="PS00107">
    <property type="entry name" value="PROTEIN_KINASE_ATP"/>
    <property type="match status" value="1"/>
</dbReference>
<evidence type="ECO:0000256" key="7">
    <source>
        <dbReference type="ARBA" id="ARBA00022553"/>
    </source>
</evidence>
<keyword evidence="12" id="KW-0677">Repeat</keyword>
<comment type="caution">
    <text evidence="26">The sequence shown here is derived from an EMBL/GenBank/DDBJ whole genome shotgun (WGS) entry which is preliminary data.</text>
</comment>
<dbReference type="InterPro" id="IPR001611">
    <property type="entry name" value="Leu-rich_rpt"/>
</dbReference>
<dbReference type="Pfam" id="PF23598">
    <property type="entry name" value="LRR_14"/>
    <property type="match status" value="1"/>
</dbReference>
<evidence type="ECO:0000256" key="13">
    <source>
        <dbReference type="ARBA" id="ARBA00022741"/>
    </source>
</evidence>
<comment type="catalytic activity">
    <reaction evidence="21">
        <text>L-seryl-[protein] + ATP = O-phospho-L-seryl-[protein] + ADP + H(+)</text>
        <dbReference type="Rhea" id="RHEA:17989"/>
        <dbReference type="Rhea" id="RHEA-COMP:9863"/>
        <dbReference type="Rhea" id="RHEA-COMP:11604"/>
        <dbReference type="ChEBI" id="CHEBI:15378"/>
        <dbReference type="ChEBI" id="CHEBI:29999"/>
        <dbReference type="ChEBI" id="CHEBI:30616"/>
        <dbReference type="ChEBI" id="CHEBI:83421"/>
        <dbReference type="ChEBI" id="CHEBI:456216"/>
        <dbReference type="EC" id="2.7.11.1"/>
    </reaction>
</comment>
<gene>
    <name evidence="26" type="ORF">RJ640_006919</name>
</gene>
<dbReference type="PROSITE" id="PS50011">
    <property type="entry name" value="PROTEIN_KINASE_DOM"/>
    <property type="match status" value="1"/>
</dbReference>
<keyword evidence="27" id="KW-1185">Reference proteome</keyword>
<dbReference type="InterPro" id="IPR013210">
    <property type="entry name" value="LRR_N_plant-typ"/>
</dbReference>
<proteinExistence type="inferred from homology"/>
<dbReference type="Gene3D" id="3.30.200.20">
    <property type="entry name" value="Phosphorylase Kinase, domain 1"/>
    <property type="match status" value="1"/>
</dbReference>
<comment type="similarity">
    <text evidence="2">Belongs to the protein kinase superfamily. Ser/Thr protein kinase family.</text>
</comment>
<keyword evidence="17 23" id="KW-0472">Membrane</keyword>
<keyword evidence="14" id="KW-0418">Kinase</keyword>
<keyword evidence="10 23" id="KW-0812">Transmembrane</keyword>
<accession>A0AA88RMI0</accession>
<dbReference type="GO" id="GO:0004674">
    <property type="term" value="F:protein serine/threonine kinase activity"/>
    <property type="evidence" value="ECO:0007669"/>
    <property type="project" value="UniProtKB-KW"/>
</dbReference>
<keyword evidence="5" id="KW-1003">Cell membrane</keyword>
<evidence type="ECO:0000256" key="16">
    <source>
        <dbReference type="ARBA" id="ARBA00022989"/>
    </source>
</evidence>
<reference evidence="26" key="1">
    <citation type="submission" date="2022-12" db="EMBL/GenBank/DDBJ databases">
        <title>Draft genome assemblies for two species of Escallonia (Escalloniales).</title>
        <authorList>
            <person name="Chanderbali A."/>
            <person name="Dervinis C."/>
            <person name="Anghel I."/>
            <person name="Soltis D."/>
            <person name="Soltis P."/>
            <person name="Zapata F."/>
        </authorList>
    </citation>
    <scope>NUCLEOTIDE SEQUENCE</scope>
    <source>
        <strain evidence="26">UCBG92.1500</strain>
        <tissue evidence="26">Leaf</tissue>
    </source>
</reference>
<keyword evidence="11 24" id="KW-0732">Signal</keyword>
<dbReference type="InterPro" id="IPR000719">
    <property type="entry name" value="Prot_kinase_dom"/>
</dbReference>
<comment type="catalytic activity">
    <reaction evidence="20">
        <text>L-threonyl-[protein] + ATP = O-phospho-L-threonyl-[protein] + ADP + H(+)</text>
        <dbReference type="Rhea" id="RHEA:46608"/>
        <dbReference type="Rhea" id="RHEA-COMP:11060"/>
        <dbReference type="Rhea" id="RHEA-COMP:11605"/>
        <dbReference type="ChEBI" id="CHEBI:15378"/>
        <dbReference type="ChEBI" id="CHEBI:30013"/>
        <dbReference type="ChEBI" id="CHEBI:30616"/>
        <dbReference type="ChEBI" id="CHEBI:61977"/>
        <dbReference type="ChEBI" id="CHEBI:456216"/>
        <dbReference type="EC" id="2.7.11.1"/>
    </reaction>
</comment>
<dbReference type="InterPro" id="IPR055414">
    <property type="entry name" value="LRR_R13L4/SHOC2-like"/>
</dbReference>
<keyword evidence="6" id="KW-0723">Serine/threonine-protein kinase</keyword>
<keyword evidence="7" id="KW-0597">Phosphoprotein</keyword>
<evidence type="ECO:0000313" key="27">
    <source>
        <dbReference type="Proteomes" id="UP001187471"/>
    </source>
</evidence>
<dbReference type="InterPro" id="IPR003591">
    <property type="entry name" value="Leu-rich_rpt_typical-subtyp"/>
</dbReference>
<dbReference type="Pfam" id="PF00069">
    <property type="entry name" value="Pkinase"/>
    <property type="match status" value="1"/>
</dbReference>
<evidence type="ECO:0000256" key="15">
    <source>
        <dbReference type="ARBA" id="ARBA00022840"/>
    </source>
</evidence>
<dbReference type="GO" id="GO:0005524">
    <property type="term" value="F:ATP binding"/>
    <property type="evidence" value="ECO:0007669"/>
    <property type="project" value="UniProtKB-UniRule"/>
</dbReference>
<keyword evidence="18" id="KW-0675">Receptor</keyword>
<keyword evidence="8" id="KW-0433">Leucine-rich repeat</keyword>
<dbReference type="EMBL" id="JAVXUO010001134">
    <property type="protein sequence ID" value="KAK2985656.1"/>
    <property type="molecule type" value="Genomic_DNA"/>
</dbReference>
<dbReference type="Pfam" id="PF00560">
    <property type="entry name" value="LRR_1"/>
    <property type="match status" value="7"/>
</dbReference>
<evidence type="ECO:0000256" key="11">
    <source>
        <dbReference type="ARBA" id="ARBA00022729"/>
    </source>
</evidence>
<keyword evidence="9" id="KW-0808">Transferase</keyword>
<dbReference type="InterPro" id="IPR008271">
    <property type="entry name" value="Ser/Thr_kinase_AS"/>
</dbReference>
<evidence type="ECO:0000256" key="23">
    <source>
        <dbReference type="SAM" id="Phobius"/>
    </source>
</evidence>
<organism evidence="26 27">
    <name type="scientific">Escallonia rubra</name>
    <dbReference type="NCBI Taxonomy" id="112253"/>
    <lineage>
        <taxon>Eukaryota</taxon>
        <taxon>Viridiplantae</taxon>
        <taxon>Streptophyta</taxon>
        <taxon>Embryophyta</taxon>
        <taxon>Tracheophyta</taxon>
        <taxon>Spermatophyta</taxon>
        <taxon>Magnoliopsida</taxon>
        <taxon>eudicotyledons</taxon>
        <taxon>Gunneridae</taxon>
        <taxon>Pentapetalae</taxon>
        <taxon>asterids</taxon>
        <taxon>campanulids</taxon>
        <taxon>Escalloniales</taxon>
        <taxon>Escalloniaceae</taxon>
        <taxon>Escallonia</taxon>
    </lineage>
</organism>
<dbReference type="SMART" id="SM00220">
    <property type="entry name" value="S_TKc"/>
    <property type="match status" value="1"/>
</dbReference>
<dbReference type="GO" id="GO:0005886">
    <property type="term" value="C:plasma membrane"/>
    <property type="evidence" value="ECO:0007669"/>
    <property type="project" value="UniProtKB-SubCell"/>
</dbReference>
<dbReference type="PANTHER" id="PTHR48053:SF136">
    <property type="entry name" value="PROTEIN KINASE, PLANT-TYPE, PUTATIVE-RELATED"/>
    <property type="match status" value="1"/>
</dbReference>
<evidence type="ECO:0000259" key="25">
    <source>
        <dbReference type="PROSITE" id="PS50011"/>
    </source>
</evidence>
<evidence type="ECO:0000256" key="20">
    <source>
        <dbReference type="ARBA" id="ARBA00047899"/>
    </source>
</evidence>
<dbReference type="AlphaFoldDB" id="A0AA88RMI0"/>
<dbReference type="Pfam" id="PF08263">
    <property type="entry name" value="LRRNT_2"/>
    <property type="match status" value="1"/>
</dbReference>
<dbReference type="GO" id="GO:0051606">
    <property type="term" value="P:detection of stimulus"/>
    <property type="evidence" value="ECO:0007669"/>
    <property type="project" value="UniProtKB-ARBA"/>
</dbReference>
<protein>
    <recommendedName>
        <fullName evidence="4">non-specific serine/threonine protein kinase</fullName>
        <ecNumber evidence="4">2.7.11.1</ecNumber>
    </recommendedName>
</protein>
<dbReference type="FunFam" id="3.30.200.20:FF:000432">
    <property type="entry name" value="LRR receptor-like serine/threonine-protein kinase EFR"/>
    <property type="match status" value="1"/>
</dbReference>
<evidence type="ECO:0000256" key="17">
    <source>
        <dbReference type="ARBA" id="ARBA00023136"/>
    </source>
</evidence>
<evidence type="ECO:0000256" key="8">
    <source>
        <dbReference type="ARBA" id="ARBA00022614"/>
    </source>
</evidence>
<dbReference type="GO" id="GO:0006952">
    <property type="term" value="P:defense response"/>
    <property type="evidence" value="ECO:0007669"/>
    <property type="project" value="UniProtKB-ARBA"/>
</dbReference>
<evidence type="ECO:0000256" key="1">
    <source>
        <dbReference type="ARBA" id="ARBA00004251"/>
    </source>
</evidence>
<dbReference type="PROSITE" id="PS00108">
    <property type="entry name" value="PROTEIN_KINASE_ST"/>
    <property type="match status" value="1"/>
</dbReference>
<evidence type="ECO:0000256" key="5">
    <source>
        <dbReference type="ARBA" id="ARBA00022475"/>
    </source>
</evidence>